<dbReference type="Proteomes" id="UP000662466">
    <property type="component" value="Unassembled WGS sequence"/>
</dbReference>
<evidence type="ECO:0000313" key="8">
    <source>
        <dbReference type="Proteomes" id="UP000662466"/>
    </source>
</evidence>
<dbReference type="EMBL" id="JACBAD010002017">
    <property type="protein sequence ID" value="KAF7122494.1"/>
    <property type="molecule type" value="Genomic_DNA"/>
</dbReference>
<dbReference type="OrthoDB" id="48988at2759"/>
<gene>
    <name evidence="5" type="ORF">CNMCM5793_000519</name>
    <name evidence="6" type="ORF">CNMCM6106_001749</name>
</gene>
<name>A0A8H6UL08_9EURO</name>
<keyword evidence="7" id="KW-1185">Reference proteome</keyword>
<evidence type="ECO:0000313" key="7">
    <source>
        <dbReference type="Proteomes" id="UP000630445"/>
    </source>
</evidence>
<comment type="similarity">
    <text evidence="3">Belongs to the aldo/keto reductase family. Aldo/keto reductase 2 subfamily.</text>
</comment>
<dbReference type="InterPro" id="IPR023210">
    <property type="entry name" value="NADP_OxRdtase_dom"/>
</dbReference>
<sequence length="394" mass="43921">MSAPEPKSPLGYHRVLAPSAGVKVSPLCLGAMNFGTAWEEFMGKCTKADAFAIMDAFYVNGGNFIDTYVWCSQTQKEANPSSANNYQSEQSEEWIGEWMTARGIRDQMVIATKYTTGFRTAHFDKEPIQSNYVGNSLKSLHISVTHSLRKLQTDYIDLLYVHWWDFTTSVEEVMHGLNALVSAGKVLYLGVSDTPAWVVVKANAYARAHGLRPFSVYQGKWNALCRDMEREVIPMCRDQGMAVAAWAPLGQGRFKTAEAREAAHAGGGRSTQMSEYEVKVSEALEAVAKLKKASLHAVALAYVLHKSPYVYPIIGQRKVEHLLANIEALNVELSREDMDKIDTAVSFDPGFPMNFIFQDKPYNLDLTAADVTYTRLSVHLDSPPHQQPVKSRKI</sequence>
<dbReference type="SUPFAM" id="SSF51430">
    <property type="entry name" value="NAD(P)-linked oxidoreductase"/>
    <property type="match status" value="1"/>
</dbReference>
<comment type="caution">
    <text evidence="6">The sequence shown here is derived from an EMBL/GenBank/DDBJ whole genome shotgun (WGS) entry which is preliminary data.</text>
</comment>
<evidence type="ECO:0000256" key="2">
    <source>
        <dbReference type="ARBA" id="ARBA00023002"/>
    </source>
</evidence>
<keyword evidence="1" id="KW-0521">NADP</keyword>
<reference evidence="6" key="1">
    <citation type="submission" date="2020-06" db="EMBL/GenBank/DDBJ databases">
        <title>Draft genome sequences of strains closely related to Aspergillus parafelis and Aspergillus hiratsukae.</title>
        <authorList>
            <person name="Dos Santos R.A.C."/>
            <person name="Rivero-Menendez O."/>
            <person name="Steenwyk J.L."/>
            <person name="Mead M.E."/>
            <person name="Goldman G.H."/>
            <person name="Alastruey-Izquierdo A."/>
            <person name="Rokas A."/>
        </authorList>
    </citation>
    <scope>NUCLEOTIDE SEQUENCE</scope>
    <source>
        <strain evidence="5">CNM-CM5793</strain>
        <strain evidence="6">CNM-CM6106</strain>
    </source>
</reference>
<feature type="domain" description="NADP-dependent oxidoreductase" evidence="4">
    <location>
        <begin position="26"/>
        <end position="344"/>
    </location>
</feature>
<dbReference type="Proteomes" id="UP000630445">
    <property type="component" value="Unassembled WGS sequence"/>
</dbReference>
<organism evidence="6 8">
    <name type="scientific">Aspergillus hiratsukae</name>
    <dbReference type="NCBI Taxonomy" id="1194566"/>
    <lineage>
        <taxon>Eukaryota</taxon>
        <taxon>Fungi</taxon>
        <taxon>Dikarya</taxon>
        <taxon>Ascomycota</taxon>
        <taxon>Pezizomycotina</taxon>
        <taxon>Eurotiomycetes</taxon>
        <taxon>Eurotiomycetidae</taxon>
        <taxon>Eurotiales</taxon>
        <taxon>Aspergillaceae</taxon>
        <taxon>Aspergillus</taxon>
        <taxon>Aspergillus subgen. Fumigati</taxon>
    </lineage>
</organism>
<proteinExistence type="inferred from homology"/>
<dbReference type="PANTHER" id="PTHR43364:SF7">
    <property type="entry name" value="NADP-DEPENDENT OXIDOREDUCTASE DOMAIN-CONTAINING PROTEIN-RELATED"/>
    <property type="match status" value="1"/>
</dbReference>
<dbReference type="InterPro" id="IPR036812">
    <property type="entry name" value="NAD(P)_OxRdtase_dom_sf"/>
</dbReference>
<evidence type="ECO:0000313" key="6">
    <source>
        <dbReference type="EMBL" id="KAF7156970.1"/>
    </source>
</evidence>
<dbReference type="InterPro" id="IPR050523">
    <property type="entry name" value="AKR_Detox_Biosynth"/>
</dbReference>
<dbReference type="EMBL" id="JACBAF010002306">
    <property type="protein sequence ID" value="KAF7156970.1"/>
    <property type="molecule type" value="Genomic_DNA"/>
</dbReference>
<dbReference type="GO" id="GO:0016491">
    <property type="term" value="F:oxidoreductase activity"/>
    <property type="evidence" value="ECO:0007669"/>
    <property type="project" value="UniProtKB-KW"/>
</dbReference>
<dbReference type="PANTHER" id="PTHR43364">
    <property type="entry name" value="NADH-SPECIFIC METHYLGLYOXAL REDUCTASE-RELATED"/>
    <property type="match status" value="1"/>
</dbReference>
<evidence type="ECO:0000313" key="5">
    <source>
        <dbReference type="EMBL" id="KAF7122494.1"/>
    </source>
</evidence>
<protein>
    <recommendedName>
        <fullName evidence="4">NADP-dependent oxidoreductase domain-containing protein</fullName>
    </recommendedName>
</protein>
<keyword evidence="2" id="KW-0560">Oxidoreductase</keyword>
<accession>A0A8H6UL08</accession>
<evidence type="ECO:0000256" key="3">
    <source>
        <dbReference type="ARBA" id="ARBA00038157"/>
    </source>
</evidence>
<dbReference type="Gene3D" id="3.20.20.100">
    <property type="entry name" value="NADP-dependent oxidoreductase domain"/>
    <property type="match status" value="1"/>
</dbReference>
<evidence type="ECO:0000259" key="4">
    <source>
        <dbReference type="Pfam" id="PF00248"/>
    </source>
</evidence>
<dbReference type="AlphaFoldDB" id="A0A8H6UL08"/>
<evidence type="ECO:0000256" key="1">
    <source>
        <dbReference type="ARBA" id="ARBA00022857"/>
    </source>
</evidence>
<dbReference type="Pfam" id="PF00248">
    <property type="entry name" value="Aldo_ket_red"/>
    <property type="match status" value="1"/>
</dbReference>